<gene>
    <name evidence="9" type="ORF">ILEXP_LOCUS41990</name>
</gene>
<dbReference type="EMBL" id="CAUOFW020005958">
    <property type="protein sequence ID" value="CAK9172345.1"/>
    <property type="molecule type" value="Genomic_DNA"/>
</dbReference>
<accession>A0ABC8TXU3</accession>
<keyword evidence="6" id="KW-0472">Membrane</keyword>
<comment type="function">
    <text evidence="1">Involved in auxin transport. Regulator of the auxin signaling pathway.</text>
</comment>
<keyword evidence="7" id="KW-0927">Auxin signaling pathway</keyword>
<reference evidence="9 10" key="1">
    <citation type="submission" date="2024-02" db="EMBL/GenBank/DDBJ databases">
        <authorList>
            <person name="Vignale AGUSTIN F."/>
            <person name="Sosa J E."/>
            <person name="Modenutti C."/>
        </authorList>
    </citation>
    <scope>NUCLEOTIDE SEQUENCE [LARGE SCALE GENOMIC DNA]</scope>
</reference>
<comment type="similarity">
    <text evidence="3">Belongs to the BIG GRAIN 1 (BG1) plant protein family.</text>
</comment>
<keyword evidence="4" id="KW-0813">Transport</keyword>
<evidence type="ECO:0000256" key="1">
    <source>
        <dbReference type="ARBA" id="ARBA00002281"/>
    </source>
</evidence>
<protein>
    <recommendedName>
        <fullName evidence="11">Protein BIG GRAIN 1-like B</fullName>
    </recommendedName>
</protein>
<evidence type="ECO:0000256" key="5">
    <source>
        <dbReference type="ARBA" id="ARBA00022475"/>
    </source>
</evidence>
<evidence type="ECO:0000313" key="10">
    <source>
        <dbReference type="Proteomes" id="UP001642360"/>
    </source>
</evidence>
<proteinExistence type="inferred from homology"/>
<evidence type="ECO:0000256" key="2">
    <source>
        <dbReference type="ARBA" id="ARBA00004236"/>
    </source>
</evidence>
<dbReference type="Proteomes" id="UP001642360">
    <property type="component" value="Unassembled WGS sequence"/>
</dbReference>
<evidence type="ECO:0000256" key="6">
    <source>
        <dbReference type="ARBA" id="ARBA00023136"/>
    </source>
</evidence>
<keyword evidence="10" id="KW-1185">Reference proteome</keyword>
<keyword evidence="5" id="KW-1003">Cell membrane</keyword>
<evidence type="ECO:0000256" key="7">
    <source>
        <dbReference type="ARBA" id="ARBA00023294"/>
    </source>
</evidence>
<dbReference type="GO" id="GO:0005886">
    <property type="term" value="C:plasma membrane"/>
    <property type="evidence" value="ECO:0007669"/>
    <property type="project" value="UniProtKB-SubCell"/>
</dbReference>
<dbReference type="InterPro" id="IPR039621">
    <property type="entry name" value="BG1-like"/>
</dbReference>
<feature type="region of interest" description="Disordered" evidence="8">
    <location>
        <begin position="1"/>
        <end position="26"/>
    </location>
</feature>
<feature type="compositionally biased region" description="Basic and acidic residues" evidence="8">
    <location>
        <begin position="1"/>
        <end position="14"/>
    </location>
</feature>
<dbReference type="AlphaFoldDB" id="A0ABC8TXU3"/>
<evidence type="ECO:0000256" key="3">
    <source>
        <dbReference type="ARBA" id="ARBA00010067"/>
    </source>
</evidence>
<sequence>MYSLEKSLREDKLRKNPKNPSFSSSLLDEIYRSIDDGDQKPGDLKNYGERTLKKQIIKSGATVRARTSDREDEGMASLRRACLIEKWMEKRVSDKVTARRRESSLPEMDRKALHDINDPLFFSSTSSSSDSSFGGFSSSETESFGFAKSNSSCFTAPWPKPVRTSVSDRTRKLENSISHEQSDFYFFDDYQNHQTSKEEVSLMMNSKSRALKIYANLKKVKQPISPGGRITNFLNSLFTNGNAKKAKNSGPVGGYVDACFERKTKFTQESTCSSASSFSRSCLSKTSPNSREKRKNGNKRTVRFFPVGVIVDEDCRPCGHKCIYDEDSEKLRSPLPKPAEFQKTLYTQRNLKVVEGKRDNLKGYQNHKKNNFMVLRNEANNYVDDDEDDYDAASDSSSDLFELDHLAFFGNKRFCEDLPVYETTHLARNRAIANGLIC</sequence>
<evidence type="ECO:0000256" key="8">
    <source>
        <dbReference type="SAM" id="MobiDB-lite"/>
    </source>
</evidence>
<comment type="caution">
    <text evidence="9">The sequence shown here is derived from an EMBL/GenBank/DDBJ whole genome shotgun (WGS) entry which is preliminary data.</text>
</comment>
<name>A0ABC8TXU3_9AQUA</name>
<evidence type="ECO:0000313" key="9">
    <source>
        <dbReference type="EMBL" id="CAK9172345.1"/>
    </source>
</evidence>
<dbReference type="GO" id="GO:0009734">
    <property type="term" value="P:auxin-activated signaling pathway"/>
    <property type="evidence" value="ECO:0007669"/>
    <property type="project" value="UniProtKB-KW"/>
</dbReference>
<feature type="region of interest" description="Disordered" evidence="8">
    <location>
        <begin position="278"/>
        <end position="298"/>
    </location>
</feature>
<dbReference type="PANTHER" id="PTHR33541:SF12">
    <property type="entry name" value="PROTEIN BIG GRAIN 1-LIKE A"/>
    <property type="match status" value="1"/>
</dbReference>
<evidence type="ECO:0000256" key="4">
    <source>
        <dbReference type="ARBA" id="ARBA00022448"/>
    </source>
</evidence>
<comment type="subcellular location">
    <subcellularLocation>
        <location evidence="2">Cell membrane</location>
    </subcellularLocation>
</comment>
<dbReference type="PANTHER" id="PTHR33541">
    <property type="entry name" value="PROTEIN BIG GRAIN 1-LIKE A-RELATED"/>
    <property type="match status" value="1"/>
</dbReference>
<organism evidence="9 10">
    <name type="scientific">Ilex paraguariensis</name>
    <name type="common">yerba mate</name>
    <dbReference type="NCBI Taxonomy" id="185542"/>
    <lineage>
        <taxon>Eukaryota</taxon>
        <taxon>Viridiplantae</taxon>
        <taxon>Streptophyta</taxon>
        <taxon>Embryophyta</taxon>
        <taxon>Tracheophyta</taxon>
        <taxon>Spermatophyta</taxon>
        <taxon>Magnoliopsida</taxon>
        <taxon>eudicotyledons</taxon>
        <taxon>Gunneridae</taxon>
        <taxon>Pentapetalae</taxon>
        <taxon>asterids</taxon>
        <taxon>campanulids</taxon>
        <taxon>Aquifoliales</taxon>
        <taxon>Aquifoliaceae</taxon>
        <taxon>Ilex</taxon>
    </lineage>
</organism>
<evidence type="ECO:0008006" key="11">
    <source>
        <dbReference type="Google" id="ProtNLM"/>
    </source>
</evidence>